<dbReference type="GO" id="GO:0005886">
    <property type="term" value="C:plasma membrane"/>
    <property type="evidence" value="ECO:0007669"/>
    <property type="project" value="UniProtKB-SubCell"/>
</dbReference>
<evidence type="ECO:0000259" key="13">
    <source>
        <dbReference type="PROSITE" id="PS50109"/>
    </source>
</evidence>
<accession>A0A5C8NMM0</accession>
<dbReference type="NCBIfam" id="NF046044">
    <property type="entry name" value="PnpS"/>
    <property type="match status" value="1"/>
</dbReference>
<comment type="catalytic activity">
    <reaction evidence="1">
        <text>ATP + protein L-histidine = ADP + protein N-phospho-L-histidine.</text>
        <dbReference type="EC" id="2.7.13.3"/>
    </reaction>
</comment>
<feature type="transmembrane region" description="Helical" evidence="12">
    <location>
        <begin position="12"/>
        <end position="31"/>
    </location>
</feature>
<dbReference type="NCBIfam" id="TIGR00229">
    <property type="entry name" value="sensory_box"/>
    <property type="match status" value="1"/>
</dbReference>
<dbReference type="CDD" id="cd00082">
    <property type="entry name" value="HisKA"/>
    <property type="match status" value="1"/>
</dbReference>
<dbReference type="PANTHER" id="PTHR45453">
    <property type="entry name" value="PHOSPHATE REGULON SENSOR PROTEIN PHOR"/>
    <property type="match status" value="1"/>
</dbReference>
<dbReference type="Pfam" id="PF02518">
    <property type="entry name" value="HATPase_c"/>
    <property type="match status" value="1"/>
</dbReference>
<dbReference type="Gene3D" id="3.30.450.20">
    <property type="entry name" value="PAS domain"/>
    <property type="match status" value="1"/>
</dbReference>
<dbReference type="OrthoDB" id="9813151at2"/>
<dbReference type="Gene3D" id="3.30.565.10">
    <property type="entry name" value="Histidine kinase-like ATPase, C-terminal domain"/>
    <property type="match status" value="1"/>
</dbReference>
<dbReference type="Proteomes" id="UP000321574">
    <property type="component" value="Unassembled WGS sequence"/>
</dbReference>
<dbReference type="EC" id="2.7.13.3" evidence="3"/>
<dbReference type="CDD" id="cd00075">
    <property type="entry name" value="HATPase"/>
    <property type="match status" value="1"/>
</dbReference>
<dbReference type="InterPro" id="IPR013656">
    <property type="entry name" value="PAS_4"/>
</dbReference>
<dbReference type="SUPFAM" id="SSF47384">
    <property type="entry name" value="Homodimeric domain of signal transducing histidine kinase"/>
    <property type="match status" value="1"/>
</dbReference>
<keyword evidence="10" id="KW-0902">Two-component regulatory system</keyword>
<dbReference type="InterPro" id="IPR003660">
    <property type="entry name" value="HAMP_dom"/>
</dbReference>
<dbReference type="Gene3D" id="6.10.340.10">
    <property type="match status" value="1"/>
</dbReference>
<evidence type="ECO:0000259" key="14">
    <source>
        <dbReference type="PROSITE" id="PS50112"/>
    </source>
</evidence>
<feature type="domain" description="Histidine kinase" evidence="13">
    <location>
        <begin position="239"/>
        <end position="456"/>
    </location>
</feature>
<dbReference type="Gene3D" id="1.10.287.130">
    <property type="match status" value="1"/>
</dbReference>
<dbReference type="GO" id="GO:0004721">
    <property type="term" value="F:phosphoprotein phosphatase activity"/>
    <property type="evidence" value="ECO:0007669"/>
    <property type="project" value="TreeGrafter"/>
</dbReference>
<dbReference type="InterPro" id="IPR005467">
    <property type="entry name" value="His_kinase_dom"/>
</dbReference>
<keyword evidence="11 12" id="KW-0472">Membrane</keyword>
<keyword evidence="4" id="KW-1003">Cell membrane</keyword>
<dbReference type="SMART" id="SM00388">
    <property type="entry name" value="HisKA"/>
    <property type="match status" value="1"/>
</dbReference>
<keyword evidence="6" id="KW-0808">Transferase</keyword>
<keyword evidence="9" id="KW-0067">ATP-binding</keyword>
<sequence length="458" mass="51931">MKRSFSSLKKGYIISIFLLVALTGVILSFIVDDYVALISILAIEYIVLLIIFLNIYHKYIKPIQVASNTVNELLKENYRARIHHPFNGSIGTLSRQINELARNLSELSINEQIQSDQLLTVIDNTNSGLALIGEKGYIHLVNRKFLSMFGGNQHDYVGYLYYDVLKQTEIHRTVQNAFLYEENAKGSIVLNEHPRNMYIEVVGAPIFTDRKLLKGAVLVFYDITEFKNVETMRKDFVANVSHELKTPITSITGFAETLIDEDLSNPEINRQFIEIIYDESKRLQVLVDDLLTLSKLEKEEHRLTLTDMQLSKVVTEVLPGFTQKVTEKQIEIVASIDDSICLRADRDKIKQILINLLANAINYTPQYGKVRIIAIEKEDMVQIKISDTGIGIPEDVAHRIFERFYRVDKARSRDTGGTGLGLAIVKHITELHGGNVSVESKLNEGSTFTVSLPKNNKL</sequence>
<dbReference type="InterPro" id="IPR003594">
    <property type="entry name" value="HATPase_dom"/>
</dbReference>
<gene>
    <name evidence="16" type="ORF">FHP05_11895</name>
</gene>
<keyword evidence="12" id="KW-1133">Transmembrane helix</keyword>
<dbReference type="GO" id="GO:0016036">
    <property type="term" value="P:cellular response to phosphate starvation"/>
    <property type="evidence" value="ECO:0007669"/>
    <property type="project" value="TreeGrafter"/>
</dbReference>
<dbReference type="PRINTS" id="PR00344">
    <property type="entry name" value="BCTRLSENSOR"/>
</dbReference>
<keyword evidence="8" id="KW-0418">Kinase</keyword>
<dbReference type="FunFam" id="1.10.287.130:FF:000008">
    <property type="entry name" value="Two-component sensor histidine kinase"/>
    <property type="match status" value="1"/>
</dbReference>
<dbReference type="FunFam" id="3.30.565.10:FF:000023">
    <property type="entry name" value="PAS domain-containing sensor histidine kinase"/>
    <property type="match status" value="1"/>
</dbReference>
<dbReference type="InterPro" id="IPR035965">
    <property type="entry name" value="PAS-like_dom_sf"/>
</dbReference>
<dbReference type="InterPro" id="IPR003661">
    <property type="entry name" value="HisK_dim/P_dom"/>
</dbReference>
<dbReference type="PROSITE" id="PS50885">
    <property type="entry name" value="HAMP"/>
    <property type="match status" value="1"/>
</dbReference>
<feature type="domain" description="HAMP" evidence="15">
    <location>
        <begin position="57"/>
        <end position="109"/>
    </location>
</feature>
<evidence type="ECO:0000256" key="8">
    <source>
        <dbReference type="ARBA" id="ARBA00022777"/>
    </source>
</evidence>
<keyword evidence="7" id="KW-0547">Nucleotide-binding</keyword>
<evidence type="ECO:0000256" key="5">
    <source>
        <dbReference type="ARBA" id="ARBA00022553"/>
    </source>
</evidence>
<evidence type="ECO:0000256" key="11">
    <source>
        <dbReference type="ARBA" id="ARBA00023136"/>
    </source>
</evidence>
<dbReference type="SUPFAM" id="SSF55874">
    <property type="entry name" value="ATPase domain of HSP90 chaperone/DNA topoisomerase II/histidine kinase"/>
    <property type="match status" value="1"/>
</dbReference>
<dbReference type="PANTHER" id="PTHR45453:SF1">
    <property type="entry name" value="PHOSPHATE REGULON SENSOR PROTEIN PHOR"/>
    <property type="match status" value="1"/>
</dbReference>
<keyword evidence="17" id="KW-1185">Reference proteome</keyword>
<evidence type="ECO:0000256" key="6">
    <source>
        <dbReference type="ARBA" id="ARBA00022679"/>
    </source>
</evidence>
<organism evidence="16 17">
    <name type="scientific">Cerasibacillus terrae</name>
    <dbReference type="NCBI Taxonomy" id="2498845"/>
    <lineage>
        <taxon>Bacteria</taxon>
        <taxon>Bacillati</taxon>
        <taxon>Bacillota</taxon>
        <taxon>Bacilli</taxon>
        <taxon>Bacillales</taxon>
        <taxon>Bacillaceae</taxon>
        <taxon>Cerasibacillus</taxon>
    </lineage>
</organism>
<evidence type="ECO:0000256" key="12">
    <source>
        <dbReference type="SAM" id="Phobius"/>
    </source>
</evidence>
<evidence type="ECO:0000259" key="15">
    <source>
        <dbReference type="PROSITE" id="PS50885"/>
    </source>
</evidence>
<evidence type="ECO:0000256" key="7">
    <source>
        <dbReference type="ARBA" id="ARBA00022741"/>
    </source>
</evidence>
<evidence type="ECO:0000313" key="16">
    <source>
        <dbReference type="EMBL" id="TXL62502.1"/>
    </source>
</evidence>
<dbReference type="GO" id="GO:0005524">
    <property type="term" value="F:ATP binding"/>
    <property type="evidence" value="ECO:0007669"/>
    <property type="project" value="UniProtKB-KW"/>
</dbReference>
<dbReference type="Pfam" id="PF00512">
    <property type="entry name" value="HisKA"/>
    <property type="match status" value="1"/>
</dbReference>
<comment type="subcellular location">
    <subcellularLocation>
        <location evidence="2">Cell membrane</location>
        <topology evidence="2">Multi-pass membrane protein</topology>
    </subcellularLocation>
</comment>
<evidence type="ECO:0000256" key="1">
    <source>
        <dbReference type="ARBA" id="ARBA00000085"/>
    </source>
</evidence>
<evidence type="ECO:0000256" key="4">
    <source>
        <dbReference type="ARBA" id="ARBA00022475"/>
    </source>
</evidence>
<evidence type="ECO:0000313" key="17">
    <source>
        <dbReference type="Proteomes" id="UP000321574"/>
    </source>
</evidence>
<dbReference type="InterPro" id="IPR036890">
    <property type="entry name" value="HATPase_C_sf"/>
</dbReference>
<evidence type="ECO:0000256" key="2">
    <source>
        <dbReference type="ARBA" id="ARBA00004651"/>
    </source>
</evidence>
<dbReference type="GO" id="GO:0000155">
    <property type="term" value="F:phosphorelay sensor kinase activity"/>
    <property type="evidence" value="ECO:0007669"/>
    <property type="project" value="InterPro"/>
</dbReference>
<comment type="caution">
    <text evidence="16">The sequence shown here is derived from an EMBL/GenBank/DDBJ whole genome shotgun (WGS) entry which is preliminary data.</text>
</comment>
<dbReference type="PROSITE" id="PS50112">
    <property type="entry name" value="PAS"/>
    <property type="match status" value="1"/>
</dbReference>
<feature type="domain" description="PAS" evidence="14">
    <location>
        <begin position="114"/>
        <end position="158"/>
    </location>
</feature>
<evidence type="ECO:0000256" key="10">
    <source>
        <dbReference type="ARBA" id="ARBA00023012"/>
    </source>
</evidence>
<dbReference type="InterPro" id="IPR036097">
    <property type="entry name" value="HisK_dim/P_sf"/>
</dbReference>
<dbReference type="EMBL" id="VDUW01000009">
    <property type="protein sequence ID" value="TXL62502.1"/>
    <property type="molecule type" value="Genomic_DNA"/>
</dbReference>
<keyword evidence="5" id="KW-0597">Phosphoprotein</keyword>
<keyword evidence="12" id="KW-0812">Transmembrane</keyword>
<dbReference type="RefSeq" id="WP_147668525.1">
    <property type="nucleotide sequence ID" value="NZ_VDUW01000009.1"/>
</dbReference>
<evidence type="ECO:0000256" key="3">
    <source>
        <dbReference type="ARBA" id="ARBA00012438"/>
    </source>
</evidence>
<dbReference type="SUPFAM" id="SSF55785">
    <property type="entry name" value="PYP-like sensor domain (PAS domain)"/>
    <property type="match status" value="1"/>
</dbReference>
<dbReference type="InterPro" id="IPR004358">
    <property type="entry name" value="Sig_transdc_His_kin-like_C"/>
</dbReference>
<dbReference type="InterPro" id="IPR000014">
    <property type="entry name" value="PAS"/>
</dbReference>
<dbReference type="Pfam" id="PF08448">
    <property type="entry name" value="PAS_4"/>
    <property type="match status" value="1"/>
</dbReference>
<dbReference type="SMART" id="SM00091">
    <property type="entry name" value="PAS"/>
    <property type="match status" value="1"/>
</dbReference>
<dbReference type="PROSITE" id="PS50109">
    <property type="entry name" value="HIS_KIN"/>
    <property type="match status" value="1"/>
</dbReference>
<evidence type="ECO:0000256" key="9">
    <source>
        <dbReference type="ARBA" id="ARBA00022840"/>
    </source>
</evidence>
<feature type="transmembrane region" description="Helical" evidence="12">
    <location>
        <begin position="37"/>
        <end position="56"/>
    </location>
</feature>
<dbReference type="AlphaFoldDB" id="A0A5C8NMM0"/>
<protein>
    <recommendedName>
        <fullName evidence="3">histidine kinase</fullName>
        <ecNumber evidence="3">2.7.13.3</ecNumber>
    </recommendedName>
</protein>
<proteinExistence type="predicted"/>
<reference evidence="16 17" key="1">
    <citation type="submission" date="2019-06" db="EMBL/GenBank/DDBJ databases">
        <title>Cerasibacillus sp. nov., isolated from maize field.</title>
        <authorList>
            <person name="Lin S.-Y."/>
            <person name="Tsai C.-F."/>
            <person name="Young C.-C."/>
        </authorList>
    </citation>
    <scope>NUCLEOTIDE SEQUENCE [LARGE SCALE GENOMIC DNA]</scope>
    <source>
        <strain evidence="16 17">CC-CFT480</strain>
    </source>
</reference>
<dbReference type="SMART" id="SM00387">
    <property type="entry name" value="HATPase_c"/>
    <property type="match status" value="1"/>
</dbReference>
<name>A0A5C8NMM0_9BACI</name>
<dbReference type="InterPro" id="IPR050351">
    <property type="entry name" value="BphY/WalK/GraS-like"/>
</dbReference>